<evidence type="ECO:0008006" key="6">
    <source>
        <dbReference type="Google" id="ProtNLM"/>
    </source>
</evidence>
<feature type="non-terminal residue" evidence="4">
    <location>
        <position position="1"/>
    </location>
</feature>
<dbReference type="STRING" id="3469.A0A4Y7JBD0"/>
<dbReference type="InterPro" id="IPR015943">
    <property type="entry name" value="WD40/YVTN_repeat-like_dom_sf"/>
</dbReference>
<dbReference type="GO" id="GO:0005634">
    <property type="term" value="C:nucleus"/>
    <property type="evidence" value="ECO:0007669"/>
    <property type="project" value="UniProtKB-SubCell"/>
</dbReference>
<dbReference type="Gene3D" id="2.130.10.10">
    <property type="entry name" value="YVTN repeat-like/Quinoprotein amine dehydrogenase"/>
    <property type="match status" value="1"/>
</dbReference>
<gene>
    <name evidence="4" type="ORF">C5167_005752</name>
</gene>
<sequence length="1393" mass="152208">YNVFISFPPPSLSLQALVQISIRNASLPMASPNGEDSDGLEIISIGTLYEGSLEKKYWSSSRGKDRYPYPIGYQAVRTHIGIVYSMEIREGLKGPLFAISSNDGESSTGQTPDIAWESFQKKGGPRVKSGLGKRFSCRIGGVELFGFRNPLVQRLLRELITNVSGKAQQSILSSNFSNGDGRVEPEMRSPDSILYPDLSPSLGKPQNMRKRTRKHKLKTLNLASGASLKRLQTQVSFDNTEISITTGGNGSSHNERRCLSSSTLKENCRVNKDTGASPLSIDRLTLVDKGTDPIPIKDCSLHQSLEDYHGQKLVLSQEIRFLNPQNSSFSCLPSDPSNEEKNLHRLPIAENKVCNSLLETEDNYRENINLPDSNTASGFDLCVPDTLEVLHGNPEVVADSDEEFYKEKSCNYKNELVEANKVGCEELMMDMHSEQHSEPSLSYASVEKSEQDSVGQEATNSMMTLLLPQVLPLLKKTRRNKQPAPHNSGISLFIKDPSLEFSAVKTAGENEAGILIEGHNVQHEQVMSFSPVRGSEFVSQDVNRVVPDSEDGQFGDHDIYHRPLCCDLVTDRNTAFEQKEYNLDTWKSVVCGGEDQEFSNLNAETGRKVEVLLGEVSDAQNKMVGNDNFVPDSPLSCISPDRQILLDTEPPINAPLNTNGNSLCPQIQSGVGSFTKQELRLDCNKDTPLEPTFSPQSRLLSSIGEAMPKSVADNGPVNSSTRFHGKETASSSQLVASCSKASNLELPFLSSSVMKSIKSLTSDPPEPQLVQYQRKRRSAAMKLQNTDNPEGHPDYISHKNQGSIDCLQPSSTRCIEDDRIKGVESSFVSEKGVGSETDRAFMEMPDLAHSTRSHSGPVSESICRNTREDCVPEAYAATLSETGVVETSGSFCNRLVTVGSETKTGEHHQGLNAEKGMARPKGTFICMSSSSSLSEAVAIQEKSENVETHHLDSVTEMENRFSLDIEPNEDSKNIVELLGSYLHPSPVLSMQLISQGGDIHICVLCGLLQDRNRVLFIYKVPIKEAKGGCPSFLGYTSFILPGSGTTFARENAFERSGWQFTPDGQYLVLPNSIKAASCRNQSPLCSCSVCKSDCLEENALKIVHVKLGYVAPVAKLKTAESVCCILVCEPNHLVAAEENGGLHVWAMNSRWSASENEFDLPGLSYISPSLVELKRVPKCDSLLIGQDGFGNFGLWDISKRILLSKYSYTGSSVIQVLPIGFFRIPSFSGADVEEHIKGIMAATKACFSSSCEDPAFFSPNDEGMAVWVLIYAAGDSEIQYQHRSSGIKPRPTGCWRLALLVKNTLILGSALDSRASAVDASAGYGVIGTTDGLVHIWELTTGMKLVDLPNNIKGGSVSCIASDKSGVVAIANEQGHLLVYATLSKGFENLVRR</sequence>
<evidence type="ECO:0000256" key="1">
    <source>
        <dbReference type="ARBA" id="ARBA00004123"/>
    </source>
</evidence>
<dbReference type="Gene3D" id="3.30.160.360">
    <property type="match status" value="1"/>
</dbReference>
<dbReference type="PROSITE" id="PS51543">
    <property type="entry name" value="FYRC"/>
    <property type="match status" value="1"/>
</dbReference>
<dbReference type="InterPro" id="IPR040092">
    <property type="entry name" value="TBRG1"/>
</dbReference>
<accession>A0A4Y7JBD0</accession>
<dbReference type="GO" id="GO:0051726">
    <property type="term" value="P:regulation of cell cycle"/>
    <property type="evidence" value="ECO:0007669"/>
    <property type="project" value="TreeGrafter"/>
</dbReference>
<reference evidence="4 5" key="1">
    <citation type="journal article" date="2018" name="Science">
        <title>The opium poppy genome and morphinan production.</title>
        <authorList>
            <person name="Guo L."/>
            <person name="Winzer T."/>
            <person name="Yang X."/>
            <person name="Li Y."/>
            <person name="Ning Z."/>
            <person name="He Z."/>
            <person name="Teodor R."/>
            <person name="Lu Y."/>
            <person name="Bowser T.A."/>
            <person name="Graham I.A."/>
            <person name="Ye K."/>
        </authorList>
    </citation>
    <scope>NUCLEOTIDE SEQUENCE [LARGE SCALE GENOMIC DNA]</scope>
    <source>
        <strain evidence="5">cv. HN1</strain>
        <tissue evidence="4">Leaves</tissue>
    </source>
</reference>
<dbReference type="GO" id="GO:0140993">
    <property type="term" value="F:histone modifying activity"/>
    <property type="evidence" value="ECO:0007669"/>
    <property type="project" value="UniProtKB-ARBA"/>
</dbReference>
<keyword evidence="2" id="KW-0539">Nucleus</keyword>
<feature type="region of interest" description="Disordered" evidence="3">
    <location>
        <begin position="174"/>
        <end position="211"/>
    </location>
</feature>
<comment type="subcellular location">
    <subcellularLocation>
        <location evidence="1">Nucleus</location>
    </subcellularLocation>
</comment>
<organism evidence="4 5">
    <name type="scientific">Papaver somniferum</name>
    <name type="common">Opium poppy</name>
    <dbReference type="NCBI Taxonomy" id="3469"/>
    <lineage>
        <taxon>Eukaryota</taxon>
        <taxon>Viridiplantae</taxon>
        <taxon>Streptophyta</taxon>
        <taxon>Embryophyta</taxon>
        <taxon>Tracheophyta</taxon>
        <taxon>Spermatophyta</taxon>
        <taxon>Magnoliopsida</taxon>
        <taxon>Ranunculales</taxon>
        <taxon>Papaveraceae</taxon>
        <taxon>Papaveroideae</taxon>
        <taxon>Papaver</taxon>
    </lineage>
</organism>
<proteinExistence type="predicted"/>
<evidence type="ECO:0000313" key="5">
    <source>
        <dbReference type="Proteomes" id="UP000316621"/>
    </source>
</evidence>
<dbReference type="PANTHER" id="PTHR22715">
    <property type="entry name" value="TRANSFORMING GROWTH FACTOR BETA REGULATED GENE 1"/>
    <property type="match status" value="1"/>
</dbReference>
<dbReference type="Proteomes" id="UP000316621">
    <property type="component" value="Chromosome 4"/>
</dbReference>
<dbReference type="OMA" id="CISSDDW"/>
<evidence type="ECO:0000256" key="2">
    <source>
        <dbReference type="ARBA" id="ARBA00023242"/>
    </source>
</evidence>
<dbReference type="SUPFAM" id="SSF50978">
    <property type="entry name" value="WD40 repeat-like"/>
    <property type="match status" value="1"/>
</dbReference>
<protein>
    <recommendedName>
        <fullName evidence="6">FYR C-terminal domain-containing protein</fullName>
    </recommendedName>
</protein>
<evidence type="ECO:0000313" key="4">
    <source>
        <dbReference type="EMBL" id="RZC58454.1"/>
    </source>
</evidence>
<dbReference type="InterPro" id="IPR003888">
    <property type="entry name" value="FYrich_N"/>
</dbReference>
<keyword evidence="5" id="KW-1185">Reference proteome</keyword>
<dbReference type="Gramene" id="RZC58454">
    <property type="protein sequence ID" value="RZC58454"/>
    <property type="gene ID" value="C5167_005752"/>
</dbReference>
<dbReference type="EMBL" id="CM010718">
    <property type="protein sequence ID" value="RZC58454.1"/>
    <property type="molecule type" value="Genomic_DNA"/>
</dbReference>
<evidence type="ECO:0000256" key="3">
    <source>
        <dbReference type="SAM" id="MobiDB-lite"/>
    </source>
</evidence>
<dbReference type="PANTHER" id="PTHR22715:SF1">
    <property type="entry name" value="DNA BINDING PROTEIN"/>
    <property type="match status" value="1"/>
</dbReference>
<name>A0A4Y7JBD0_PAPSO</name>
<dbReference type="PROSITE" id="PS51542">
    <property type="entry name" value="FYRN"/>
    <property type="match status" value="1"/>
</dbReference>
<dbReference type="InterPro" id="IPR036322">
    <property type="entry name" value="WD40_repeat_dom_sf"/>
</dbReference>
<dbReference type="InterPro" id="IPR003889">
    <property type="entry name" value="FYrich_C"/>
</dbReference>